<feature type="domain" description="HTH tetR-type" evidence="6">
    <location>
        <begin position="16"/>
        <end position="76"/>
    </location>
</feature>
<dbReference type="Gene3D" id="1.10.357.10">
    <property type="entry name" value="Tetracycline Repressor, domain 2"/>
    <property type="match status" value="1"/>
</dbReference>
<dbReference type="Proteomes" id="UP000181917">
    <property type="component" value="Unassembled WGS sequence"/>
</dbReference>
<protein>
    <submittedName>
        <fullName evidence="7">DNA-binding transcriptional regulator, AcrR family</fullName>
    </submittedName>
</protein>
<dbReference type="RefSeq" id="WP_074699046.1">
    <property type="nucleotide sequence ID" value="NZ_CP018863.1"/>
</dbReference>
<dbReference type="OrthoDB" id="9816296at2"/>
<dbReference type="AlphaFoldDB" id="A0A1H0ZNP8"/>
<accession>A0A1H0ZNP8</accession>
<evidence type="ECO:0000313" key="8">
    <source>
        <dbReference type="Proteomes" id="UP000181917"/>
    </source>
</evidence>
<feature type="DNA-binding region" description="H-T-H motif" evidence="5">
    <location>
        <begin position="39"/>
        <end position="58"/>
    </location>
</feature>
<sequence length="221" mass="24414">MGGSRIKHAVTDEAIAERRLAIVNHTAAIISDSGVDGCSFAAVSEASGFSIGMIQHYFRTRDRLISATIDHRIHEAEEEWREIASRGANALAKIRDLLTFSVEGDKSFADAWGFWLELYAASHKDQAMRQEVNSILELWRKFFLDVLEEAVAEGSINPVHDPEDAARLLLAVVDGLAIQTVNGTYGSSPEDMRRLLYRFAAAELGVDTSAWESTLAYAAER</sequence>
<proteinExistence type="predicted"/>
<evidence type="ECO:0000256" key="1">
    <source>
        <dbReference type="ARBA" id="ARBA00022491"/>
    </source>
</evidence>
<name>A0A1H0ZNP8_9MICC</name>
<evidence type="ECO:0000256" key="5">
    <source>
        <dbReference type="PROSITE-ProRule" id="PRU00335"/>
    </source>
</evidence>
<evidence type="ECO:0000256" key="4">
    <source>
        <dbReference type="ARBA" id="ARBA00023163"/>
    </source>
</evidence>
<dbReference type="InterPro" id="IPR039538">
    <property type="entry name" value="BetI_C"/>
</dbReference>
<dbReference type="PANTHER" id="PTHR47506:SF1">
    <property type="entry name" value="HTH-TYPE TRANSCRIPTIONAL REGULATOR YJDC"/>
    <property type="match status" value="1"/>
</dbReference>
<organism evidence="7 8">
    <name type="scientific">Crystallibacter crystallopoietes</name>
    <dbReference type="NCBI Taxonomy" id="37928"/>
    <lineage>
        <taxon>Bacteria</taxon>
        <taxon>Bacillati</taxon>
        <taxon>Actinomycetota</taxon>
        <taxon>Actinomycetes</taxon>
        <taxon>Micrococcales</taxon>
        <taxon>Micrococcaceae</taxon>
        <taxon>Crystallibacter</taxon>
    </lineage>
</organism>
<dbReference type="KEGG" id="acry:AC20117_15010"/>
<evidence type="ECO:0000256" key="3">
    <source>
        <dbReference type="ARBA" id="ARBA00023125"/>
    </source>
</evidence>
<dbReference type="InterPro" id="IPR036271">
    <property type="entry name" value="Tet_transcr_reg_TetR-rel_C_sf"/>
</dbReference>
<keyword evidence="2" id="KW-0805">Transcription regulation</keyword>
<reference evidence="7 8" key="1">
    <citation type="submission" date="2016-10" db="EMBL/GenBank/DDBJ databases">
        <authorList>
            <person name="de Groot N.N."/>
        </authorList>
    </citation>
    <scope>NUCLEOTIDE SEQUENCE [LARGE SCALE GENOMIC DNA]</scope>
    <source>
        <strain evidence="7 8">DSM 20117</strain>
    </source>
</reference>
<evidence type="ECO:0000256" key="2">
    <source>
        <dbReference type="ARBA" id="ARBA00023015"/>
    </source>
</evidence>
<dbReference type="EMBL" id="FNKH01000002">
    <property type="protein sequence ID" value="SDQ28666.1"/>
    <property type="molecule type" value="Genomic_DNA"/>
</dbReference>
<dbReference type="SUPFAM" id="SSF48498">
    <property type="entry name" value="Tetracyclin repressor-like, C-terminal domain"/>
    <property type="match status" value="1"/>
</dbReference>
<dbReference type="InterPro" id="IPR001647">
    <property type="entry name" value="HTH_TetR"/>
</dbReference>
<dbReference type="SUPFAM" id="SSF46689">
    <property type="entry name" value="Homeodomain-like"/>
    <property type="match status" value="1"/>
</dbReference>
<dbReference type="PROSITE" id="PS50977">
    <property type="entry name" value="HTH_TETR_2"/>
    <property type="match status" value="1"/>
</dbReference>
<dbReference type="InterPro" id="IPR009057">
    <property type="entry name" value="Homeodomain-like_sf"/>
</dbReference>
<keyword evidence="1" id="KW-0678">Repressor</keyword>
<gene>
    <name evidence="7" type="ORF">SAMN04489742_0456</name>
</gene>
<dbReference type="GO" id="GO:0003677">
    <property type="term" value="F:DNA binding"/>
    <property type="evidence" value="ECO:0007669"/>
    <property type="project" value="UniProtKB-UniRule"/>
</dbReference>
<evidence type="ECO:0000259" key="6">
    <source>
        <dbReference type="PROSITE" id="PS50977"/>
    </source>
</evidence>
<keyword evidence="3 5" id="KW-0238">DNA-binding</keyword>
<evidence type="ECO:0000313" key="7">
    <source>
        <dbReference type="EMBL" id="SDQ28666.1"/>
    </source>
</evidence>
<dbReference type="PANTHER" id="PTHR47506">
    <property type="entry name" value="TRANSCRIPTIONAL REGULATORY PROTEIN"/>
    <property type="match status" value="1"/>
</dbReference>
<dbReference type="Pfam" id="PF13977">
    <property type="entry name" value="TetR_C_6"/>
    <property type="match status" value="1"/>
</dbReference>
<dbReference type="STRING" id="37928.SAMN04489742_0456"/>
<keyword evidence="4" id="KW-0804">Transcription</keyword>
<keyword evidence="8" id="KW-1185">Reference proteome</keyword>